<keyword evidence="2" id="KW-1185">Reference proteome</keyword>
<reference evidence="1 2" key="1">
    <citation type="submission" date="2017-06" db="EMBL/GenBank/DDBJ databases">
        <authorList>
            <person name="Kim H.J."/>
            <person name="Triplett B.A."/>
        </authorList>
    </citation>
    <scope>NUCLEOTIDE SEQUENCE [LARGE SCALE GENOMIC DNA]</scope>
    <source>
        <strain evidence="1 2">DSM 44272</strain>
    </source>
</reference>
<evidence type="ECO:0000313" key="1">
    <source>
        <dbReference type="EMBL" id="SNR32789.1"/>
    </source>
</evidence>
<dbReference type="EMBL" id="FZNO01000003">
    <property type="protein sequence ID" value="SNR32789.1"/>
    <property type="molecule type" value="Genomic_DNA"/>
</dbReference>
<dbReference type="Proteomes" id="UP000198403">
    <property type="component" value="Unassembled WGS sequence"/>
</dbReference>
<organism evidence="1 2">
    <name type="scientific">Blastococcus mobilis</name>
    <dbReference type="NCBI Taxonomy" id="1938746"/>
    <lineage>
        <taxon>Bacteria</taxon>
        <taxon>Bacillati</taxon>
        <taxon>Actinomycetota</taxon>
        <taxon>Actinomycetes</taxon>
        <taxon>Geodermatophilales</taxon>
        <taxon>Geodermatophilaceae</taxon>
        <taxon>Blastococcus</taxon>
    </lineage>
</organism>
<dbReference type="AlphaFoldDB" id="A0A238VGZ9"/>
<evidence type="ECO:0000313" key="2">
    <source>
        <dbReference type="Proteomes" id="UP000198403"/>
    </source>
</evidence>
<name>A0A238VGZ9_9ACTN</name>
<sequence length="117" mass="13100">MSAPLDQATAAAAPRWGVLDEHTGEWLASSLPDERAAWRALLEVDSPHPWELAVREQPAEESPADPRVECPDCWTTGECDGCGRECTRCDGDGWLPWSELAEHERRRHLRRTQRGAA</sequence>
<protein>
    <submittedName>
        <fullName evidence="1">Uncharacterized protein</fullName>
    </submittedName>
</protein>
<dbReference type="RefSeq" id="WP_089335206.1">
    <property type="nucleotide sequence ID" value="NZ_FZNO01000003.1"/>
</dbReference>
<gene>
    <name evidence="1" type="ORF">SAMN06272737_10353</name>
</gene>
<proteinExistence type="predicted"/>
<accession>A0A238VGZ9</accession>